<dbReference type="EMBL" id="BMRP01000013">
    <property type="protein sequence ID" value="GGU69975.1"/>
    <property type="molecule type" value="Genomic_DNA"/>
</dbReference>
<accession>A0ABQ2V695</accession>
<keyword evidence="2" id="KW-0413">Isomerase</keyword>
<dbReference type="NCBIfam" id="TIGR03083">
    <property type="entry name" value="maleylpyruvate isomerase family mycothiol-dependent enzyme"/>
    <property type="match status" value="1"/>
</dbReference>
<dbReference type="InterPro" id="IPR024344">
    <property type="entry name" value="MDMPI_metal-binding"/>
</dbReference>
<dbReference type="Gene3D" id="1.20.120.450">
    <property type="entry name" value="dinb family like domain"/>
    <property type="match status" value="1"/>
</dbReference>
<dbReference type="SUPFAM" id="SSF55718">
    <property type="entry name" value="SCP-like"/>
    <property type="match status" value="1"/>
</dbReference>
<evidence type="ECO:0000313" key="2">
    <source>
        <dbReference type="EMBL" id="GGU69975.1"/>
    </source>
</evidence>
<keyword evidence="3" id="KW-1185">Reference proteome</keyword>
<name>A0ABQ2V695_9ACTN</name>
<dbReference type="RefSeq" id="WP_189301727.1">
    <property type="nucleotide sequence ID" value="NZ_BMRP01000013.1"/>
</dbReference>
<gene>
    <name evidence="2" type="ORF">GCM10010211_39450</name>
</gene>
<evidence type="ECO:0000259" key="1">
    <source>
        <dbReference type="Pfam" id="PF11716"/>
    </source>
</evidence>
<reference evidence="3" key="1">
    <citation type="journal article" date="2019" name="Int. J. Syst. Evol. Microbiol.">
        <title>The Global Catalogue of Microorganisms (GCM) 10K type strain sequencing project: providing services to taxonomists for standard genome sequencing and annotation.</title>
        <authorList>
            <consortium name="The Broad Institute Genomics Platform"/>
            <consortium name="The Broad Institute Genome Sequencing Center for Infectious Disease"/>
            <person name="Wu L."/>
            <person name="Ma J."/>
        </authorList>
    </citation>
    <scope>NUCLEOTIDE SEQUENCE [LARGE SCALE GENOMIC DNA]</scope>
    <source>
        <strain evidence="3">JCM 3399</strain>
    </source>
</reference>
<dbReference type="GO" id="GO:0016853">
    <property type="term" value="F:isomerase activity"/>
    <property type="evidence" value="ECO:0007669"/>
    <property type="project" value="UniProtKB-KW"/>
</dbReference>
<evidence type="ECO:0000313" key="3">
    <source>
        <dbReference type="Proteomes" id="UP000654471"/>
    </source>
</evidence>
<protein>
    <submittedName>
        <fullName evidence="2">Maleylpyruvate isomerase</fullName>
    </submittedName>
</protein>
<comment type="caution">
    <text evidence="2">The sequence shown here is derived from an EMBL/GenBank/DDBJ whole genome shotgun (WGS) entry which is preliminary data.</text>
</comment>
<dbReference type="SUPFAM" id="SSF109854">
    <property type="entry name" value="DinB/YfiT-like putative metalloenzymes"/>
    <property type="match status" value="1"/>
</dbReference>
<dbReference type="InterPro" id="IPR017517">
    <property type="entry name" value="Maleyloyr_isom"/>
</dbReference>
<dbReference type="Gene3D" id="3.30.1050.20">
    <property type="match status" value="1"/>
</dbReference>
<dbReference type="InterPro" id="IPR036527">
    <property type="entry name" value="SCP2_sterol-bd_dom_sf"/>
</dbReference>
<proteinExistence type="predicted"/>
<sequence length="238" mass="25325">MKEIPPTPESFGEIAAAADRLLAGIAGLADADIPVPSRLPGWTRGHVLSHLARQAPALERLLEWARTGVVTPQYPDRATRNAEIDAGAHRPAATLAADVRDTAARFQRTAETLPAPAWQATIRPFTGELCTPQRVLVIRVRELELHHVDLAIGYEVADIPASARRIILADVLGYYAEADGVPDFTLRDHEGAVLARFGTGGPVVSGTPADALGWLAGRTSGAGLHSTTGQLPVLPPWL</sequence>
<dbReference type="InterPro" id="IPR034660">
    <property type="entry name" value="DinB/YfiT-like"/>
</dbReference>
<dbReference type="Proteomes" id="UP000654471">
    <property type="component" value="Unassembled WGS sequence"/>
</dbReference>
<dbReference type="Pfam" id="PF11716">
    <property type="entry name" value="MDMPI_N"/>
    <property type="match status" value="1"/>
</dbReference>
<feature type="domain" description="Mycothiol-dependent maleylpyruvate isomerase metal-binding" evidence="1">
    <location>
        <begin position="15"/>
        <end position="151"/>
    </location>
</feature>
<organism evidence="2 3">
    <name type="scientific">Streptomyces albospinus</name>
    <dbReference type="NCBI Taxonomy" id="285515"/>
    <lineage>
        <taxon>Bacteria</taxon>
        <taxon>Bacillati</taxon>
        <taxon>Actinomycetota</taxon>
        <taxon>Actinomycetes</taxon>
        <taxon>Kitasatosporales</taxon>
        <taxon>Streptomycetaceae</taxon>
        <taxon>Streptomyces</taxon>
    </lineage>
</organism>